<keyword evidence="4" id="KW-1015">Disulfide bond</keyword>
<comment type="similarity">
    <text evidence="1 6">Belongs to the type-B carboxylesterase/lipase family.</text>
</comment>
<proteinExistence type="inferred from homology"/>
<keyword evidence="2" id="KW-0719">Serine esterase</keyword>
<reference evidence="8" key="2">
    <citation type="submission" date="2025-05" db="UniProtKB">
        <authorList>
            <consortium name="EnsemblMetazoa"/>
        </authorList>
    </citation>
    <scope>IDENTIFICATION</scope>
</reference>
<dbReference type="InterPro" id="IPR002018">
    <property type="entry name" value="CarbesteraseB"/>
</dbReference>
<dbReference type="RefSeq" id="XP_028148959.1">
    <property type="nucleotide sequence ID" value="XM_028293158.1"/>
</dbReference>
<feature type="chain" id="PRO_5028506766" description="Carboxylic ester hydrolase" evidence="6">
    <location>
        <begin position="25"/>
        <end position="563"/>
    </location>
</feature>
<sequence>MTPKMLKILGIVLLLLAGAYCVESSVISEDDNTVIVNTTNGPVMGGFGARSHANRSQILYWFRSIPYAVPPVGDLRFAAPVPITNWSGVLDVRYSPSECIQGSSPVAGSEDCLYVKIYSPHEPNKDLNLPVVVWIYGGAFFEGSADFDDHRPDFILYENVIVAAIQYRLGYLGFMSLGDTVAPGNNGIKDQILGLKWIKENIRNFGGDPDQITVWGQSAGAASVAYLLQTNQTKGLFSKAILNSGSSLSPWSLAKGLPEATRQVAIQLNIFALTSSAILRELRKVDVTKLQDAVNSVNQQLTILRNPLEGLVFAPVMEPDHDGAVITEYSYGLLTEGKFHHVPILAGYNSLEGYFDELEALFRLWIAKYDLYHAQLVPNDMNLLPITETIIAESIKYTYFDIYPVSLSTEKLMRYIADTQFEKPIHEAIRLYSAYTKVYAYHFSYEGPLWGRIDREFHGVGHSEDLGYLFDYNITGSNEDYLTRERMVRLWTNFIKNGDPTPKPELLLQNVTWPANSVVIKPENLKFFEINKDLKVVGLPNADKILLWDSLYMEYGRPPFTTY</sequence>
<dbReference type="EC" id="3.1.1.-" evidence="6"/>
<dbReference type="OrthoDB" id="19653at2759"/>
<dbReference type="Gene3D" id="3.40.50.1820">
    <property type="entry name" value="alpha/beta hydrolase"/>
    <property type="match status" value="1"/>
</dbReference>
<dbReference type="PANTHER" id="PTHR43142:SF1">
    <property type="entry name" value="CARBOXYLIC ESTER HYDROLASE"/>
    <property type="match status" value="1"/>
</dbReference>
<dbReference type="InterPro" id="IPR019826">
    <property type="entry name" value="Carboxylesterase_B_AS"/>
</dbReference>
<evidence type="ECO:0000256" key="4">
    <source>
        <dbReference type="ARBA" id="ARBA00023157"/>
    </source>
</evidence>
<gene>
    <name evidence="10" type="primary">LOC114342359</name>
</gene>
<dbReference type="EnsemblMetazoa" id="XM_050651450.1">
    <property type="protein sequence ID" value="XP_050507407.1"/>
    <property type="gene ID" value="LOC126885033"/>
</dbReference>
<protein>
    <recommendedName>
        <fullName evidence="6">Carboxylic ester hydrolase</fullName>
        <ecNumber evidence="6">3.1.1.-</ecNumber>
    </recommendedName>
</protein>
<dbReference type="GO" id="GO:0052689">
    <property type="term" value="F:carboxylic ester hydrolase activity"/>
    <property type="evidence" value="ECO:0007669"/>
    <property type="project" value="UniProtKB-KW"/>
</dbReference>
<keyword evidence="9" id="KW-1185">Reference proteome</keyword>
<dbReference type="InterPro" id="IPR029058">
    <property type="entry name" value="AB_hydrolase_fold"/>
</dbReference>
<evidence type="ECO:0000256" key="5">
    <source>
        <dbReference type="ARBA" id="ARBA00023180"/>
    </source>
</evidence>
<dbReference type="InParanoid" id="A0A6P7GGQ4"/>
<keyword evidence="5" id="KW-0325">Glycoprotein</keyword>
<evidence type="ECO:0000256" key="6">
    <source>
        <dbReference type="RuleBase" id="RU361235"/>
    </source>
</evidence>
<dbReference type="SUPFAM" id="SSF53474">
    <property type="entry name" value="alpha/beta-Hydrolases"/>
    <property type="match status" value="1"/>
</dbReference>
<evidence type="ECO:0000313" key="10">
    <source>
        <dbReference type="RefSeq" id="XP_028148959.1"/>
    </source>
</evidence>
<dbReference type="PANTHER" id="PTHR43142">
    <property type="entry name" value="CARBOXYLIC ESTER HYDROLASE"/>
    <property type="match status" value="1"/>
</dbReference>
<evidence type="ECO:0000313" key="8">
    <source>
        <dbReference type="EnsemblMetazoa" id="XP_050507407.1"/>
    </source>
</evidence>
<accession>A0A6P7GGQ4</accession>
<feature type="domain" description="Carboxylesterase type B" evidence="7">
    <location>
        <begin position="34"/>
        <end position="535"/>
    </location>
</feature>
<evidence type="ECO:0000256" key="3">
    <source>
        <dbReference type="ARBA" id="ARBA00022801"/>
    </source>
</evidence>
<keyword evidence="6" id="KW-0732">Signal</keyword>
<evidence type="ECO:0000256" key="1">
    <source>
        <dbReference type="ARBA" id="ARBA00005964"/>
    </source>
</evidence>
<organism evidence="10">
    <name type="scientific">Diabrotica virgifera virgifera</name>
    <name type="common">western corn rootworm</name>
    <dbReference type="NCBI Taxonomy" id="50390"/>
    <lineage>
        <taxon>Eukaryota</taxon>
        <taxon>Metazoa</taxon>
        <taxon>Ecdysozoa</taxon>
        <taxon>Arthropoda</taxon>
        <taxon>Hexapoda</taxon>
        <taxon>Insecta</taxon>
        <taxon>Pterygota</taxon>
        <taxon>Neoptera</taxon>
        <taxon>Endopterygota</taxon>
        <taxon>Coleoptera</taxon>
        <taxon>Polyphaga</taxon>
        <taxon>Cucujiformia</taxon>
        <taxon>Chrysomeloidea</taxon>
        <taxon>Chrysomelidae</taxon>
        <taxon>Galerucinae</taxon>
        <taxon>Diabroticina</taxon>
        <taxon>Diabroticites</taxon>
        <taxon>Diabrotica</taxon>
    </lineage>
</organism>
<evidence type="ECO:0000259" key="7">
    <source>
        <dbReference type="Pfam" id="PF00135"/>
    </source>
</evidence>
<dbReference type="PROSITE" id="PS00122">
    <property type="entry name" value="CARBOXYLESTERASE_B_1"/>
    <property type="match status" value="1"/>
</dbReference>
<dbReference type="AlphaFoldDB" id="A0A6P7GGQ4"/>
<keyword evidence="3 6" id="KW-0378">Hydrolase</keyword>
<feature type="signal peptide" evidence="6">
    <location>
        <begin position="1"/>
        <end position="24"/>
    </location>
</feature>
<dbReference type="Pfam" id="PF00135">
    <property type="entry name" value="COesterase"/>
    <property type="match status" value="1"/>
</dbReference>
<dbReference type="Proteomes" id="UP001652700">
    <property type="component" value="Unplaced"/>
</dbReference>
<reference evidence="10" key="1">
    <citation type="submission" date="2025-04" db="UniProtKB">
        <authorList>
            <consortium name="RefSeq"/>
        </authorList>
    </citation>
    <scope>IDENTIFICATION</scope>
    <source>
        <tissue evidence="10">Whole insect</tissue>
    </source>
</reference>
<evidence type="ECO:0000313" key="9">
    <source>
        <dbReference type="Proteomes" id="UP001652700"/>
    </source>
</evidence>
<evidence type="ECO:0000256" key="2">
    <source>
        <dbReference type="ARBA" id="ARBA00022487"/>
    </source>
</evidence>
<name>A0A6P7GGQ4_DIAVI</name>